<evidence type="ECO:0008006" key="5">
    <source>
        <dbReference type="Google" id="ProtNLM"/>
    </source>
</evidence>
<dbReference type="EMBL" id="BJVQ01000027">
    <property type="protein sequence ID" value="GEL46976.1"/>
    <property type="molecule type" value="Genomic_DNA"/>
</dbReference>
<dbReference type="Proteomes" id="UP000564629">
    <property type="component" value="Unassembled WGS sequence"/>
</dbReference>
<dbReference type="RefSeq" id="WP_146837649.1">
    <property type="nucleotide sequence ID" value="NZ_BJVQ01000027.1"/>
</dbReference>
<dbReference type="InterPro" id="IPR029063">
    <property type="entry name" value="SAM-dependent_MTases_sf"/>
</dbReference>
<keyword evidence="3" id="KW-1185">Reference proteome</keyword>
<sequence>MSRDGRRPDVLRWLDTEPTLDELRRVFPHEWEDVQTRLSAAAEDGETALHALVAELSAPRVGSPDHRRRKDDLVADEVRRQMLLHAVQRAAFTAEAGVDRSEIAFDRLNGQILQRLFFRRGLERKPVSTLAYTLLWPLARQRRYVMPLVRPRGVYCFYSAALVRRLAKLIGSRETLEIAAGDGTLSRFLRQRGVDVVATDNHSWARSIDYPDDVVRQDAVAALRARRPQVVVCSWPPVGNAFEREVFRTPSVQTYIVIGSTRETGSGNWFDYRRQTGFTYVRDLSMGRLVLPRYQGNAVLIFQRRAAVTGS</sequence>
<evidence type="ECO:0000313" key="1">
    <source>
        <dbReference type="EMBL" id="GEL46976.1"/>
    </source>
</evidence>
<reference evidence="2 4" key="2">
    <citation type="submission" date="2020-08" db="EMBL/GenBank/DDBJ databases">
        <title>Sequencing the genomes of 1000 actinobacteria strains.</title>
        <authorList>
            <person name="Klenk H.-P."/>
        </authorList>
    </citation>
    <scope>NUCLEOTIDE SEQUENCE [LARGE SCALE GENOMIC DNA]</scope>
    <source>
        <strain evidence="2 4">DSM 9581</strain>
    </source>
</reference>
<dbReference type="OrthoDB" id="2539613at2"/>
<proteinExistence type="predicted"/>
<name>A0A511FCJ5_9CELL</name>
<protein>
    <recommendedName>
        <fullName evidence="5">SAM-dependent methyltransferase</fullName>
    </recommendedName>
</protein>
<dbReference type="SUPFAM" id="SSF53335">
    <property type="entry name" value="S-adenosyl-L-methionine-dependent methyltransferases"/>
    <property type="match status" value="1"/>
</dbReference>
<dbReference type="Proteomes" id="UP000321723">
    <property type="component" value="Unassembled WGS sequence"/>
</dbReference>
<evidence type="ECO:0000313" key="3">
    <source>
        <dbReference type="Proteomes" id="UP000321723"/>
    </source>
</evidence>
<reference evidence="1 3" key="1">
    <citation type="submission" date="2019-07" db="EMBL/GenBank/DDBJ databases">
        <title>Whole genome shotgun sequence of Cellulomonas hominis NBRC 16055.</title>
        <authorList>
            <person name="Hosoyama A."/>
            <person name="Uohara A."/>
            <person name="Ohji S."/>
            <person name="Ichikawa N."/>
        </authorList>
    </citation>
    <scope>NUCLEOTIDE SEQUENCE [LARGE SCALE GENOMIC DNA]</scope>
    <source>
        <strain evidence="1 3">NBRC 16055</strain>
    </source>
</reference>
<organism evidence="1 3">
    <name type="scientific">Cellulomonas hominis</name>
    <dbReference type="NCBI Taxonomy" id="156981"/>
    <lineage>
        <taxon>Bacteria</taxon>
        <taxon>Bacillati</taxon>
        <taxon>Actinomycetota</taxon>
        <taxon>Actinomycetes</taxon>
        <taxon>Micrococcales</taxon>
        <taxon>Cellulomonadaceae</taxon>
        <taxon>Cellulomonas</taxon>
    </lineage>
</organism>
<accession>A0A511FCJ5</accession>
<evidence type="ECO:0000313" key="4">
    <source>
        <dbReference type="Proteomes" id="UP000564629"/>
    </source>
</evidence>
<evidence type="ECO:0000313" key="2">
    <source>
        <dbReference type="EMBL" id="MBB5472881.1"/>
    </source>
</evidence>
<dbReference type="AlphaFoldDB" id="A0A511FCJ5"/>
<comment type="caution">
    <text evidence="1">The sequence shown here is derived from an EMBL/GenBank/DDBJ whole genome shotgun (WGS) entry which is preliminary data.</text>
</comment>
<dbReference type="EMBL" id="JACHDN010000001">
    <property type="protein sequence ID" value="MBB5472881.1"/>
    <property type="molecule type" value="Genomic_DNA"/>
</dbReference>
<gene>
    <name evidence="1" type="ORF">CHO01_20920</name>
    <name evidence="2" type="ORF">HNR08_001617</name>
</gene>